<evidence type="ECO:0000256" key="3">
    <source>
        <dbReference type="ARBA" id="ARBA00022833"/>
    </source>
</evidence>
<keyword evidence="3 5" id="KW-0862">Zinc</keyword>
<keyword evidence="8" id="KW-1185">Reference proteome</keyword>
<dbReference type="Gene3D" id="3.40.50.720">
    <property type="entry name" value="NAD(P)-binding Rossmann-like Domain"/>
    <property type="match status" value="1"/>
</dbReference>
<dbReference type="AlphaFoldDB" id="A0A1G6XT47"/>
<dbReference type="PANTHER" id="PTHR43401:SF2">
    <property type="entry name" value="L-THREONINE 3-DEHYDROGENASE"/>
    <property type="match status" value="1"/>
</dbReference>
<dbReference type="PROSITE" id="PS00059">
    <property type="entry name" value="ADH_ZINC"/>
    <property type="match status" value="1"/>
</dbReference>
<evidence type="ECO:0000259" key="6">
    <source>
        <dbReference type="SMART" id="SM00829"/>
    </source>
</evidence>
<dbReference type="SUPFAM" id="SSF51735">
    <property type="entry name" value="NAD(P)-binding Rossmann-fold domains"/>
    <property type="match status" value="1"/>
</dbReference>
<dbReference type="Pfam" id="PF00107">
    <property type="entry name" value="ADH_zinc_N"/>
    <property type="match status" value="1"/>
</dbReference>
<name>A0A1G6XT47_9ACTN</name>
<evidence type="ECO:0000256" key="5">
    <source>
        <dbReference type="RuleBase" id="RU361277"/>
    </source>
</evidence>
<evidence type="ECO:0000256" key="2">
    <source>
        <dbReference type="ARBA" id="ARBA00022723"/>
    </source>
</evidence>
<evidence type="ECO:0000313" key="8">
    <source>
        <dbReference type="Proteomes" id="UP000198546"/>
    </source>
</evidence>
<evidence type="ECO:0000256" key="1">
    <source>
        <dbReference type="ARBA" id="ARBA00001947"/>
    </source>
</evidence>
<gene>
    <name evidence="7" type="ORF">SAMN04489747_1800</name>
</gene>
<dbReference type="Gene3D" id="3.90.180.10">
    <property type="entry name" value="Medium-chain alcohol dehydrogenases, catalytic domain"/>
    <property type="match status" value="1"/>
</dbReference>
<dbReference type="EMBL" id="LT629688">
    <property type="protein sequence ID" value="SDD81348.1"/>
    <property type="molecule type" value="Genomic_DNA"/>
</dbReference>
<dbReference type="InterPro" id="IPR036291">
    <property type="entry name" value="NAD(P)-bd_dom_sf"/>
</dbReference>
<dbReference type="Pfam" id="PF08240">
    <property type="entry name" value="ADH_N"/>
    <property type="match status" value="1"/>
</dbReference>
<organism evidence="7 8">
    <name type="scientific">Auraticoccus monumenti</name>
    <dbReference type="NCBI Taxonomy" id="675864"/>
    <lineage>
        <taxon>Bacteria</taxon>
        <taxon>Bacillati</taxon>
        <taxon>Actinomycetota</taxon>
        <taxon>Actinomycetes</taxon>
        <taxon>Propionibacteriales</taxon>
        <taxon>Propionibacteriaceae</taxon>
        <taxon>Auraticoccus</taxon>
    </lineage>
</organism>
<dbReference type="InterPro" id="IPR020843">
    <property type="entry name" value="ER"/>
</dbReference>
<proteinExistence type="inferred from homology"/>
<keyword evidence="4" id="KW-0560">Oxidoreductase</keyword>
<dbReference type="SMART" id="SM00829">
    <property type="entry name" value="PKS_ER"/>
    <property type="match status" value="1"/>
</dbReference>
<accession>A0A1G6XT47</accession>
<sequence>MSKILDVTTRRRVKVTGPGRVEVVTEPLPEVGPDEVLVRLLVAGVCGSDVHGAHGTHPLIDLPYYPGHEAVGTVEEVGAAVSGLTVGQRVTAEPPLPCWGCKMCRTGRSNLCENLEFFGCGFREGGMADVFTVRGDRLHVVPDDLDLEQASLIEPLATPVHAVRLAGDVAGKAVAVIGCGTIGLLVLAVLRARGARAVVMTDVLAAKRAGALAAGADAVVDGTLPDAAERVRAELGETADVVLDCVGVQATMDQAVDMVQRGGTVVLVGVPARPLQIPAILVQDRQLRIQGSATYLPEDYAESMAMLQAGTPDAASMITASYPLEEAAEAFEAAARGDQVKVLLTGATDRFGGLR</sequence>
<dbReference type="InterPro" id="IPR002328">
    <property type="entry name" value="ADH_Zn_CS"/>
</dbReference>
<dbReference type="PANTHER" id="PTHR43401">
    <property type="entry name" value="L-THREONINE 3-DEHYDROGENASE"/>
    <property type="match status" value="1"/>
</dbReference>
<dbReference type="InterPro" id="IPR013154">
    <property type="entry name" value="ADH-like_N"/>
</dbReference>
<feature type="domain" description="Enoyl reductase (ER)" evidence="6">
    <location>
        <begin position="19"/>
        <end position="344"/>
    </location>
</feature>
<dbReference type="InterPro" id="IPR050129">
    <property type="entry name" value="Zn_alcohol_dh"/>
</dbReference>
<keyword evidence="2 5" id="KW-0479">Metal-binding</keyword>
<comment type="similarity">
    <text evidence="5">Belongs to the zinc-containing alcohol dehydrogenase family.</text>
</comment>
<reference evidence="7 8" key="1">
    <citation type="submission" date="2016-10" db="EMBL/GenBank/DDBJ databases">
        <authorList>
            <person name="de Groot N.N."/>
        </authorList>
    </citation>
    <scope>NUCLEOTIDE SEQUENCE [LARGE SCALE GENOMIC DNA]</scope>
    <source>
        <strain evidence="7 8">MON 2.2</strain>
    </source>
</reference>
<evidence type="ECO:0000256" key="4">
    <source>
        <dbReference type="ARBA" id="ARBA00023002"/>
    </source>
</evidence>
<dbReference type="InterPro" id="IPR011032">
    <property type="entry name" value="GroES-like_sf"/>
</dbReference>
<dbReference type="GO" id="GO:0008270">
    <property type="term" value="F:zinc ion binding"/>
    <property type="evidence" value="ECO:0007669"/>
    <property type="project" value="InterPro"/>
</dbReference>
<comment type="cofactor">
    <cofactor evidence="1 5">
        <name>Zn(2+)</name>
        <dbReference type="ChEBI" id="CHEBI:29105"/>
    </cofactor>
</comment>
<dbReference type="GO" id="GO:0016491">
    <property type="term" value="F:oxidoreductase activity"/>
    <property type="evidence" value="ECO:0007669"/>
    <property type="project" value="UniProtKB-KW"/>
</dbReference>
<protein>
    <submittedName>
        <fullName evidence="7">2-desacetyl-2-hydroxyethyl bacteriochlorophyllide A dehydrogenase</fullName>
    </submittedName>
</protein>
<dbReference type="Proteomes" id="UP000198546">
    <property type="component" value="Chromosome i"/>
</dbReference>
<dbReference type="SUPFAM" id="SSF50129">
    <property type="entry name" value="GroES-like"/>
    <property type="match status" value="1"/>
</dbReference>
<evidence type="ECO:0000313" key="7">
    <source>
        <dbReference type="EMBL" id="SDD81348.1"/>
    </source>
</evidence>
<dbReference type="InterPro" id="IPR013149">
    <property type="entry name" value="ADH-like_C"/>
</dbReference>
<dbReference type="STRING" id="675864.SAMN04489747_1800"/>